<name>A0A120FQ79_9BRAD</name>
<accession>A0A120FQ79</accession>
<evidence type="ECO:0000313" key="1">
    <source>
        <dbReference type="EMBL" id="KWV58114.1"/>
    </source>
</evidence>
<proteinExistence type="predicted"/>
<protein>
    <submittedName>
        <fullName evidence="1">Uncharacterized protein</fullName>
    </submittedName>
</protein>
<comment type="caution">
    <text evidence="1">The sequence shown here is derived from an EMBL/GenBank/DDBJ whole genome shotgun (WGS) entry which is preliminary data.</text>
</comment>
<reference evidence="1 2" key="1">
    <citation type="submission" date="2015-11" db="EMBL/GenBank/DDBJ databases">
        <title>Draft Genome Sequence of the Strain BR 10303 (Bradyrhizobium sp.) isolated from nodules of Centrolobium paraense.</title>
        <authorList>
            <person name="Zelli J.E."/>
            <person name="Simoes-Araujo J.L."/>
            <person name="Barauna A.C."/>
            <person name="Silva K."/>
        </authorList>
    </citation>
    <scope>NUCLEOTIDE SEQUENCE [LARGE SCALE GENOMIC DNA]</scope>
    <source>
        <strain evidence="1 2">BR 10303</strain>
    </source>
</reference>
<dbReference type="EMBL" id="LNCU01000039">
    <property type="protein sequence ID" value="KWV58114.1"/>
    <property type="molecule type" value="Genomic_DNA"/>
</dbReference>
<evidence type="ECO:0000313" key="2">
    <source>
        <dbReference type="Proteomes" id="UP000057737"/>
    </source>
</evidence>
<organism evidence="1 2">
    <name type="scientific">Bradyrhizobium macuxiense</name>
    <dbReference type="NCBI Taxonomy" id="1755647"/>
    <lineage>
        <taxon>Bacteria</taxon>
        <taxon>Pseudomonadati</taxon>
        <taxon>Pseudomonadota</taxon>
        <taxon>Alphaproteobacteria</taxon>
        <taxon>Hyphomicrobiales</taxon>
        <taxon>Nitrobacteraceae</taxon>
        <taxon>Bradyrhizobium</taxon>
    </lineage>
</organism>
<gene>
    <name evidence="1" type="ORF">AS156_35430</name>
</gene>
<dbReference type="Proteomes" id="UP000057737">
    <property type="component" value="Unassembled WGS sequence"/>
</dbReference>
<sequence>MNAQNIAVKFDASVLMVINDLHNPLFNNLGRHHLPNQHRKPFIRQFRNRTPPRFIPFLLSLEA</sequence>
<keyword evidence="2" id="KW-1185">Reference proteome</keyword>
<dbReference type="AlphaFoldDB" id="A0A120FQ79"/>